<dbReference type="InterPro" id="IPR036396">
    <property type="entry name" value="Cyt_P450_sf"/>
</dbReference>
<reference evidence="7 8" key="1">
    <citation type="journal article" date="2006" name="Science">
        <title>The genome of black cottonwood, Populus trichocarpa (Torr. &amp; Gray).</title>
        <authorList>
            <person name="Tuskan G.A."/>
            <person name="Difazio S."/>
            <person name="Jansson S."/>
            <person name="Bohlmann J."/>
            <person name="Grigoriev I."/>
            <person name="Hellsten U."/>
            <person name="Putnam N."/>
            <person name="Ralph S."/>
            <person name="Rombauts S."/>
            <person name="Salamov A."/>
            <person name="Schein J."/>
            <person name="Sterck L."/>
            <person name="Aerts A."/>
            <person name="Bhalerao R.R."/>
            <person name="Bhalerao R.P."/>
            <person name="Blaudez D."/>
            <person name="Boerjan W."/>
            <person name="Brun A."/>
            <person name="Brunner A."/>
            <person name="Busov V."/>
            <person name="Campbell M."/>
            <person name="Carlson J."/>
            <person name="Chalot M."/>
            <person name="Chapman J."/>
            <person name="Chen G.L."/>
            <person name="Cooper D."/>
            <person name="Coutinho P.M."/>
            <person name="Couturier J."/>
            <person name="Covert S."/>
            <person name="Cronk Q."/>
            <person name="Cunningham R."/>
            <person name="Davis J."/>
            <person name="Degroeve S."/>
            <person name="Dejardin A."/>
            <person name="Depamphilis C."/>
            <person name="Detter J."/>
            <person name="Dirks B."/>
            <person name="Dubchak I."/>
            <person name="Duplessis S."/>
            <person name="Ehlting J."/>
            <person name="Ellis B."/>
            <person name="Gendler K."/>
            <person name="Goodstein D."/>
            <person name="Gribskov M."/>
            <person name="Grimwood J."/>
            <person name="Groover A."/>
            <person name="Gunter L."/>
            <person name="Hamberger B."/>
            <person name="Heinze B."/>
            <person name="Helariutta Y."/>
            <person name="Henrissat B."/>
            <person name="Holligan D."/>
            <person name="Holt R."/>
            <person name="Huang W."/>
            <person name="Islam-Faridi N."/>
            <person name="Jones S."/>
            <person name="Jones-Rhoades M."/>
            <person name="Jorgensen R."/>
            <person name="Joshi C."/>
            <person name="Kangasjarvi J."/>
            <person name="Karlsson J."/>
            <person name="Kelleher C."/>
            <person name="Kirkpatrick R."/>
            <person name="Kirst M."/>
            <person name="Kohler A."/>
            <person name="Kalluri U."/>
            <person name="Larimer F."/>
            <person name="Leebens-Mack J."/>
            <person name="Leple J.C."/>
            <person name="Locascio P."/>
            <person name="Lou Y."/>
            <person name="Lucas S."/>
            <person name="Martin F."/>
            <person name="Montanini B."/>
            <person name="Napoli C."/>
            <person name="Nelson D.R."/>
            <person name="Nelson C."/>
            <person name="Nieminen K."/>
            <person name="Nilsson O."/>
            <person name="Pereda V."/>
            <person name="Peter G."/>
            <person name="Philippe R."/>
            <person name="Pilate G."/>
            <person name="Poliakov A."/>
            <person name="Razumovskaya J."/>
            <person name="Richardson P."/>
            <person name="Rinaldi C."/>
            <person name="Ritland K."/>
            <person name="Rouze P."/>
            <person name="Ryaboy D."/>
            <person name="Schmutz J."/>
            <person name="Schrader J."/>
            <person name="Segerman B."/>
            <person name="Shin H."/>
            <person name="Siddiqui A."/>
            <person name="Sterky F."/>
            <person name="Terry A."/>
            <person name="Tsai C.J."/>
            <person name="Uberbacher E."/>
            <person name="Unneberg P."/>
            <person name="Vahala J."/>
            <person name="Wall K."/>
            <person name="Wessler S."/>
            <person name="Yang G."/>
            <person name="Yin T."/>
            <person name="Douglas C."/>
            <person name="Marra M."/>
            <person name="Sandberg G."/>
            <person name="Van de Peer Y."/>
            <person name="Rokhsar D."/>
        </authorList>
    </citation>
    <scope>NUCLEOTIDE SEQUENCE [LARGE SCALE GENOMIC DNA]</scope>
    <source>
        <strain evidence="8">cv. Nisqually</strain>
    </source>
</reference>
<dbReference type="Proteomes" id="UP000006729">
    <property type="component" value="Chromosome 14"/>
</dbReference>
<comment type="similarity">
    <text evidence="1">Belongs to the cytochrome P450 family.</text>
</comment>
<evidence type="ECO:0000256" key="3">
    <source>
        <dbReference type="ARBA" id="ARBA00022723"/>
    </source>
</evidence>
<evidence type="ECO:0000256" key="2">
    <source>
        <dbReference type="ARBA" id="ARBA00022617"/>
    </source>
</evidence>
<dbReference type="InParanoid" id="A0A2K1XWZ9"/>
<dbReference type="GO" id="GO:0020037">
    <property type="term" value="F:heme binding"/>
    <property type="evidence" value="ECO:0007669"/>
    <property type="project" value="InterPro"/>
</dbReference>
<dbReference type="PRINTS" id="PR00463">
    <property type="entry name" value="EP450I"/>
</dbReference>
<dbReference type="InterPro" id="IPR052306">
    <property type="entry name" value="CYP450_71D"/>
</dbReference>
<dbReference type="Gene3D" id="1.10.630.10">
    <property type="entry name" value="Cytochrome P450"/>
    <property type="match status" value="1"/>
</dbReference>
<name>A0A2K1XWZ9_POPTR</name>
<evidence type="ECO:0000256" key="6">
    <source>
        <dbReference type="ARBA" id="ARBA00023033"/>
    </source>
</evidence>
<proteinExistence type="inferred from homology"/>
<organism evidence="7 8">
    <name type="scientific">Populus trichocarpa</name>
    <name type="common">Western balsam poplar</name>
    <name type="synonym">Populus balsamifera subsp. trichocarpa</name>
    <dbReference type="NCBI Taxonomy" id="3694"/>
    <lineage>
        <taxon>Eukaryota</taxon>
        <taxon>Viridiplantae</taxon>
        <taxon>Streptophyta</taxon>
        <taxon>Embryophyta</taxon>
        <taxon>Tracheophyta</taxon>
        <taxon>Spermatophyta</taxon>
        <taxon>Magnoliopsida</taxon>
        <taxon>eudicotyledons</taxon>
        <taxon>Gunneridae</taxon>
        <taxon>Pentapetalae</taxon>
        <taxon>rosids</taxon>
        <taxon>fabids</taxon>
        <taxon>Malpighiales</taxon>
        <taxon>Salicaceae</taxon>
        <taxon>Saliceae</taxon>
        <taxon>Populus</taxon>
    </lineage>
</organism>
<sequence length="79" mass="9186">MREEAAWELMEFIFSNERDIFSGGAGTTTTTIEWARLELMKSPRVMEKEQAELRQAFKGKSKVEEVDIENLDYLKAIIK</sequence>
<keyword evidence="6" id="KW-0503">Monooxygenase</keyword>
<protein>
    <recommendedName>
        <fullName evidence="9">Cytochrome P450</fullName>
    </recommendedName>
</protein>
<dbReference type="GO" id="GO:0005506">
    <property type="term" value="F:iron ion binding"/>
    <property type="evidence" value="ECO:0007669"/>
    <property type="project" value="InterPro"/>
</dbReference>
<keyword evidence="2" id="KW-0349">Heme</keyword>
<evidence type="ECO:0008006" key="9">
    <source>
        <dbReference type="Google" id="ProtNLM"/>
    </source>
</evidence>
<evidence type="ECO:0000256" key="4">
    <source>
        <dbReference type="ARBA" id="ARBA00023002"/>
    </source>
</evidence>
<evidence type="ECO:0000256" key="5">
    <source>
        <dbReference type="ARBA" id="ARBA00023004"/>
    </source>
</evidence>
<dbReference type="InterPro" id="IPR002401">
    <property type="entry name" value="Cyt_P450_E_grp-I"/>
</dbReference>
<keyword evidence="5" id="KW-0408">Iron</keyword>
<accession>A0A2K1XWZ9</accession>
<evidence type="ECO:0000313" key="7">
    <source>
        <dbReference type="EMBL" id="PNT05307.1"/>
    </source>
</evidence>
<dbReference type="GO" id="GO:0004497">
    <property type="term" value="F:monooxygenase activity"/>
    <property type="evidence" value="ECO:0007669"/>
    <property type="project" value="UniProtKB-KW"/>
</dbReference>
<dbReference type="PANTHER" id="PTHR47953">
    <property type="entry name" value="OS08G0105600 PROTEIN"/>
    <property type="match status" value="1"/>
</dbReference>
<keyword evidence="8" id="KW-1185">Reference proteome</keyword>
<keyword evidence="3" id="KW-0479">Metal-binding</keyword>
<dbReference type="GO" id="GO:0016705">
    <property type="term" value="F:oxidoreductase activity, acting on paired donors, with incorporation or reduction of molecular oxygen"/>
    <property type="evidence" value="ECO:0007669"/>
    <property type="project" value="InterPro"/>
</dbReference>
<dbReference type="Pfam" id="PF00067">
    <property type="entry name" value="p450"/>
    <property type="match status" value="1"/>
</dbReference>
<evidence type="ECO:0000256" key="1">
    <source>
        <dbReference type="ARBA" id="ARBA00010617"/>
    </source>
</evidence>
<dbReference type="EMBL" id="CM009303">
    <property type="protein sequence ID" value="PNT05307.1"/>
    <property type="molecule type" value="Genomic_DNA"/>
</dbReference>
<dbReference type="PANTHER" id="PTHR47953:SF16">
    <property type="entry name" value="CYTOCHROME P450 71D8"/>
    <property type="match status" value="1"/>
</dbReference>
<evidence type="ECO:0000313" key="8">
    <source>
        <dbReference type="Proteomes" id="UP000006729"/>
    </source>
</evidence>
<dbReference type="AlphaFoldDB" id="A0A2K1XWZ9"/>
<dbReference type="SUPFAM" id="SSF48264">
    <property type="entry name" value="Cytochrome P450"/>
    <property type="match status" value="1"/>
</dbReference>
<dbReference type="InterPro" id="IPR001128">
    <property type="entry name" value="Cyt_P450"/>
</dbReference>
<keyword evidence="4" id="KW-0560">Oxidoreductase</keyword>
<gene>
    <name evidence="7" type="ORF">POPTR_014G165800</name>
</gene>